<dbReference type="STRING" id="515897.SAMN05421849_1372"/>
<dbReference type="PANTHER" id="PTHR34108">
    <property type="entry name" value="SEPTUM SITE-DETERMINING PROTEIN MINC"/>
    <property type="match status" value="1"/>
</dbReference>
<evidence type="ECO:0000313" key="9">
    <source>
        <dbReference type="EMBL" id="SIT80785.1"/>
    </source>
</evidence>
<comment type="similarity">
    <text evidence="1 6">Belongs to the MinC family.</text>
</comment>
<evidence type="ECO:0000256" key="1">
    <source>
        <dbReference type="ARBA" id="ARBA00006291"/>
    </source>
</evidence>
<dbReference type="PANTHER" id="PTHR34108:SF1">
    <property type="entry name" value="SEPTUM SITE-DETERMINING PROTEIN MINC"/>
    <property type="match status" value="1"/>
</dbReference>
<dbReference type="HAMAP" id="MF_00267">
    <property type="entry name" value="MinC"/>
    <property type="match status" value="1"/>
</dbReference>
<gene>
    <name evidence="6" type="primary">minC</name>
    <name evidence="9" type="ORF">SAMN05421849_1372</name>
</gene>
<dbReference type="Gene3D" id="3.30.70.260">
    <property type="match status" value="1"/>
</dbReference>
<dbReference type="InterPro" id="IPR013033">
    <property type="entry name" value="MinC"/>
</dbReference>
<keyword evidence="3 6" id="KW-0717">Septation</keyword>
<reference evidence="9 10" key="1">
    <citation type="submission" date="2017-01" db="EMBL/GenBank/DDBJ databases">
        <authorList>
            <person name="Mah S.A."/>
            <person name="Swanson W.J."/>
            <person name="Moy G.W."/>
            <person name="Vacquier V.D."/>
        </authorList>
    </citation>
    <scope>NUCLEOTIDE SEQUENCE [LARGE SCALE GENOMIC DNA]</scope>
    <source>
        <strain evidence="9 10">DSM 21219</strain>
    </source>
</reference>
<dbReference type="NCBIfam" id="TIGR01222">
    <property type="entry name" value="minC"/>
    <property type="match status" value="1"/>
</dbReference>
<dbReference type="EMBL" id="FTPS01000001">
    <property type="protein sequence ID" value="SIT80785.1"/>
    <property type="molecule type" value="Genomic_DNA"/>
</dbReference>
<comment type="subunit">
    <text evidence="6">Interacts with MinD and FtsZ.</text>
</comment>
<organism evidence="9 10">
    <name type="scientific">Pontibaca methylaminivorans</name>
    <dbReference type="NCBI Taxonomy" id="515897"/>
    <lineage>
        <taxon>Bacteria</taxon>
        <taxon>Pseudomonadati</taxon>
        <taxon>Pseudomonadota</taxon>
        <taxon>Alphaproteobacteria</taxon>
        <taxon>Rhodobacterales</taxon>
        <taxon>Roseobacteraceae</taxon>
        <taxon>Pontibaca</taxon>
    </lineage>
</organism>
<dbReference type="Pfam" id="PF03775">
    <property type="entry name" value="MinC_C"/>
    <property type="match status" value="1"/>
</dbReference>
<protein>
    <recommendedName>
        <fullName evidence="6">Probable septum site-determining protein MinC</fullName>
    </recommendedName>
</protein>
<dbReference type="OrthoDB" id="9794530at2"/>
<evidence type="ECO:0000256" key="2">
    <source>
        <dbReference type="ARBA" id="ARBA00022618"/>
    </source>
</evidence>
<dbReference type="GO" id="GO:1901891">
    <property type="term" value="P:regulation of cell septum assembly"/>
    <property type="evidence" value="ECO:0007669"/>
    <property type="project" value="InterPro"/>
</dbReference>
<dbReference type="GO" id="GO:0000917">
    <property type="term" value="P:division septum assembly"/>
    <property type="evidence" value="ECO:0007669"/>
    <property type="project" value="UniProtKB-KW"/>
</dbReference>
<evidence type="ECO:0000256" key="3">
    <source>
        <dbReference type="ARBA" id="ARBA00023210"/>
    </source>
</evidence>
<feature type="domain" description="Septum formation inhibitor MinC C-terminal" evidence="8">
    <location>
        <begin position="150"/>
        <end position="249"/>
    </location>
</feature>
<evidence type="ECO:0000259" key="8">
    <source>
        <dbReference type="Pfam" id="PF03775"/>
    </source>
</evidence>
<sequence>MQQQQSTSKNAFTSVGAVQFRGRFLTAVALLLEGMPDSAFYAGLDSQLERMPHFLTDAPLILDMAQAPDLDGTVMRDLRAALEQRKLAPFGVQNASPRQIEAAAEAGLIPIKAGHDVPQRAPRPERRPEPQPREQFVAPRREVPQESRLITSPVRSGQSVVAEHGDLIVTGHVASGAELIARGNIHVYGILRGRALAGVHGDETARIFCQSLDAELVAIAGLYRTSDNIEHAVRKRSVQIYLSEQRLCMETLA</sequence>
<proteinExistence type="inferred from homology"/>
<evidence type="ECO:0000256" key="6">
    <source>
        <dbReference type="HAMAP-Rule" id="MF_00267"/>
    </source>
</evidence>
<dbReference type="InterPro" id="IPR016098">
    <property type="entry name" value="CAP/MinC_C"/>
</dbReference>
<evidence type="ECO:0000256" key="7">
    <source>
        <dbReference type="SAM" id="MobiDB-lite"/>
    </source>
</evidence>
<evidence type="ECO:0000256" key="5">
    <source>
        <dbReference type="ARBA" id="ARBA00025606"/>
    </source>
</evidence>
<keyword evidence="4 6" id="KW-0131">Cell cycle</keyword>
<keyword evidence="10" id="KW-1185">Reference proteome</keyword>
<dbReference type="Gene3D" id="2.160.20.70">
    <property type="match status" value="1"/>
</dbReference>
<dbReference type="GO" id="GO:0000902">
    <property type="term" value="P:cell morphogenesis"/>
    <property type="evidence" value="ECO:0007669"/>
    <property type="project" value="InterPro"/>
</dbReference>
<comment type="function">
    <text evidence="5 6">Cell division inhibitor that blocks the formation of polar Z ring septums. Rapidly oscillates between the poles of the cell to destabilize FtsZ filaments that have formed before they mature into polar Z rings. Prevents FtsZ polymerization.</text>
</comment>
<evidence type="ECO:0000256" key="4">
    <source>
        <dbReference type="ARBA" id="ARBA00023306"/>
    </source>
</evidence>
<evidence type="ECO:0000313" key="10">
    <source>
        <dbReference type="Proteomes" id="UP000192455"/>
    </source>
</evidence>
<accession>A0A1R3WTV7</accession>
<dbReference type="InterPro" id="IPR005526">
    <property type="entry name" value="Septum_form_inhib_MinC_C"/>
</dbReference>
<keyword evidence="2 6" id="KW-0132">Cell division</keyword>
<dbReference type="AlphaFoldDB" id="A0A1R3WTV7"/>
<feature type="compositionally biased region" description="Basic and acidic residues" evidence="7">
    <location>
        <begin position="113"/>
        <end position="132"/>
    </location>
</feature>
<dbReference type="Proteomes" id="UP000192455">
    <property type="component" value="Unassembled WGS sequence"/>
</dbReference>
<feature type="region of interest" description="Disordered" evidence="7">
    <location>
        <begin position="111"/>
        <end position="144"/>
    </location>
</feature>
<dbReference type="SUPFAM" id="SSF63848">
    <property type="entry name" value="Cell-division inhibitor MinC, C-terminal domain"/>
    <property type="match status" value="1"/>
</dbReference>
<dbReference type="InterPro" id="IPR036145">
    <property type="entry name" value="MinC_C_sf"/>
</dbReference>
<name>A0A1R3WTV7_9RHOB</name>